<accession>A0ACC0YC79</accession>
<name>A0ACC0YC79_9ROSI</name>
<dbReference type="EMBL" id="CM047742">
    <property type="protein sequence ID" value="KAJ0034528.1"/>
    <property type="molecule type" value="Genomic_DNA"/>
</dbReference>
<proteinExistence type="predicted"/>
<sequence>MAGAHCSAFSVLTSLTNTTPKLLKPLLSSSISKPVIPIVFPPLNDTFSEPQLDELVGVVPAVDEVEEIQVTEIEGVAGDYSGSMKDNSTYEKKKSGIASANHDSMGVGNTDKRLFLFYSVIVNDQKENLVDCINGTGLEKSQRGPLVEVMKFRETKDIEALKLQNLAKGKQETTMKFDKDSGWGGNGSSANIVSSDLSDIKSDLWWLKLPYVLAILMRRGLDHEGPGGLFTLRLTSQELHDEVKSGMKNIVVVKKRQLKLYAGQPLADVEKALFSLIEQSSTTIC</sequence>
<comment type="caution">
    <text evidence="1">The sequence shown here is derived from an EMBL/GenBank/DDBJ whole genome shotgun (WGS) entry which is preliminary data.</text>
</comment>
<organism evidence="1 2">
    <name type="scientific">Pistacia integerrima</name>
    <dbReference type="NCBI Taxonomy" id="434235"/>
    <lineage>
        <taxon>Eukaryota</taxon>
        <taxon>Viridiplantae</taxon>
        <taxon>Streptophyta</taxon>
        <taxon>Embryophyta</taxon>
        <taxon>Tracheophyta</taxon>
        <taxon>Spermatophyta</taxon>
        <taxon>Magnoliopsida</taxon>
        <taxon>eudicotyledons</taxon>
        <taxon>Gunneridae</taxon>
        <taxon>Pentapetalae</taxon>
        <taxon>rosids</taxon>
        <taxon>malvids</taxon>
        <taxon>Sapindales</taxon>
        <taxon>Anacardiaceae</taxon>
        <taxon>Pistacia</taxon>
    </lineage>
</organism>
<gene>
    <name evidence="1" type="ORF">Pint_24524</name>
</gene>
<dbReference type="Proteomes" id="UP001163603">
    <property type="component" value="Chromosome 7"/>
</dbReference>
<protein>
    <submittedName>
        <fullName evidence="1">Uncharacterized protein</fullName>
    </submittedName>
</protein>
<reference evidence="2" key="1">
    <citation type="journal article" date="2023" name="G3 (Bethesda)">
        <title>Genome assembly and association tests identify interacting loci associated with vigor, precocity, and sex in interspecific pistachio rootstocks.</title>
        <authorList>
            <person name="Palmer W."/>
            <person name="Jacygrad E."/>
            <person name="Sagayaradj S."/>
            <person name="Cavanaugh K."/>
            <person name="Han R."/>
            <person name="Bertier L."/>
            <person name="Beede B."/>
            <person name="Kafkas S."/>
            <person name="Golino D."/>
            <person name="Preece J."/>
            <person name="Michelmore R."/>
        </authorList>
    </citation>
    <scope>NUCLEOTIDE SEQUENCE [LARGE SCALE GENOMIC DNA]</scope>
</reference>
<evidence type="ECO:0000313" key="1">
    <source>
        <dbReference type="EMBL" id="KAJ0034528.1"/>
    </source>
</evidence>
<keyword evidence="2" id="KW-1185">Reference proteome</keyword>
<evidence type="ECO:0000313" key="2">
    <source>
        <dbReference type="Proteomes" id="UP001163603"/>
    </source>
</evidence>